<dbReference type="Proteomes" id="UP000184608">
    <property type="component" value="Unassembled WGS sequence"/>
</dbReference>
<dbReference type="CDD" id="cd04301">
    <property type="entry name" value="NAT_SF"/>
    <property type="match status" value="1"/>
</dbReference>
<dbReference type="InterPro" id="IPR000182">
    <property type="entry name" value="GNAT_dom"/>
</dbReference>
<organism evidence="2 3">
    <name type="scientific">Vibrio aerogenes CECT 7868</name>
    <dbReference type="NCBI Taxonomy" id="1216006"/>
    <lineage>
        <taxon>Bacteria</taxon>
        <taxon>Pseudomonadati</taxon>
        <taxon>Pseudomonadota</taxon>
        <taxon>Gammaproteobacteria</taxon>
        <taxon>Vibrionales</taxon>
        <taxon>Vibrionaceae</taxon>
        <taxon>Vibrio</taxon>
    </lineage>
</organism>
<evidence type="ECO:0000313" key="3">
    <source>
        <dbReference type="Proteomes" id="UP000184608"/>
    </source>
</evidence>
<protein>
    <submittedName>
        <fullName evidence="2">Acetyltransferase (GNAT) family protein</fullName>
    </submittedName>
</protein>
<dbReference type="PROSITE" id="PS51186">
    <property type="entry name" value="GNAT"/>
    <property type="match status" value="1"/>
</dbReference>
<dbReference type="PANTHER" id="PTHR43415:SF3">
    <property type="entry name" value="GNAT-FAMILY ACETYLTRANSFERASE"/>
    <property type="match status" value="1"/>
</dbReference>
<proteinExistence type="predicted"/>
<dbReference type="Pfam" id="PF00583">
    <property type="entry name" value="Acetyltransf_1"/>
    <property type="match status" value="1"/>
</dbReference>
<dbReference type="Gene3D" id="3.40.630.30">
    <property type="match status" value="1"/>
</dbReference>
<keyword evidence="3" id="KW-1185">Reference proteome</keyword>
<dbReference type="SUPFAM" id="SSF55729">
    <property type="entry name" value="Acyl-CoA N-acyltransferases (Nat)"/>
    <property type="match status" value="1"/>
</dbReference>
<keyword evidence="2" id="KW-0808">Transferase</keyword>
<name>A0A1M5UYZ6_9VIBR</name>
<dbReference type="InterPro" id="IPR016181">
    <property type="entry name" value="Acyl_CoA_acyltransferase"/>
</dbReference>
<dbReference type="AlphaFoldDB" id="A0A1M5UYZ6"/>
<dbReference type="GO" id="GO:0016747">
    <property type="term" value="F:acyltransferase activity, transferring groups other than amino-acyl groups"/>
    <property type="evidence" value="ECO:0007669"/>
    <property type="project" value="InterPro"/>
</dbReference>
<gene>
    <name evidence="2" type="ORF">VA7868_00223</name>
</gene>
<evidence type="ECO:0000259" key="1">
    <source>
        <dbReference type="PROSITE" id="PS51186"/>
    </source>
</evidence>
<feature type="domain" description="N-acetyltransferase" evidence="1">
    <location>
        <begin position="6"/>
        <end position="164"/>
    </location>
</feature>
<dbReference type="PANTHER" id="PTHR43415">
    <property type="entry name" value="SPERMIDINE N(1)-ACETYLTRANSFERASE"/>
    <property type="match status" value="1"/>
</dbReference>
<sequence length="168" mass="19753">MVPNSLTLATFTEDDYDQLIGWIDSPELNYLWGGPSYKYPLTRRQIVRHCRQREVFPFLFRVNEQRAGFVELYQIAPRHYRICRVFIADDFRGQGLSKPMLLLLADRAKTDFDCLLLSLAVFGHNQVARRCYESLGFQITAVEKGTRSYGGELWDLVRMEKWLTESYR</sequence>
<reference evidence="2 3" key="1">
    <citation type="submission" date="2016-11" db="EMBL/GenBank/DDBJ databases">
        <authorList>
            <person name="Jaros S."/>
            <person name="Januszkiewicz K."/>
            <person name="Wedrychowicz H."/>
        </authorList>
    </citation>
    <scope>NUCLEOTIDE SEQUENCE [LARGE SCALE GENOMIC DNA]</scope>
    <source>
        <strain evidence="2 3">CECT 7868</strain>
    </source>
</reference>
<evidence type="ECO:0000313" key="2">
    <source>
        <dbReference type="EMBL" id="SHH68267.1"/>
    </source>
</evidence>
<dbReference type="EMBL" id="FQXZ01000004">
    <property type="protein sequence ID" value="SHH68267.1"/>
    <property type="molecule type" value="Genomic_DNA"/>
</dbReference>
<accession>A0A1M5UYZ6</accession>
<dbReference type="STRING" id="1216006.VA7868_00223"/>